<evidence type="ECO:0000313" key="4">
    <source>
        <dbReference type="Proteomes" id="UP001497482"/>
    </source>
</evidence>
<dbReference type="InterPro" id="IPR000863">
    <property type="entry name" value="Sulfotransferase_dom"/>
</dbReference>
<evidence type="ECO:0000256" key="1">
    <source>
        <dbReference type="RuleBase" id="RU361155"/>
    </source>
</evidence>
<gene>
    <name evidence="3" type="ORF">KC01_LOCUS248</name>
</gene>
<dbReference type="GO" id="GO:0001517">
    <property type="term" value="F:N-acetylglucosamine 6-O-sulfotransferase activity"/>
    <property type="evidence" value="ECO:0007669"/>
    <property type="project" value="TreeGrafter"/>
</dbReference>
<dbReference type="Proteomes" id="UP001497482">
    <property type="component" value="Chromosome 1"/>
</dbReference>
<dbReference type="SUPFAM" id="SSF52540">
    <property type="entry name" value="P-loop containing nucleoside triphosphate hydrolases"/>
    <property type="match status" value="1"/>
</dbReference>
<dbReference type="PANTHER" id="PTHR10704:SF71">
    <property type="entry name" value="CARBOHYDRATE SULFOTRANSFERASE 1-LIKE"/>
    <property type="match status" value="1"/>
</dbReference>
<dbReference type="Gene3D" id="3.40.50.300">
    <property type="entry name" value="P-loop containing nucleotide triphosphate hydrolases"/>
    <property type="match status" value="1"/>
</dbReference>
<dbReference type="Pfam" id="PF00685">
    <property type="entry name" value="Sulfotransfer_1"/>
    <property type="match status" value="1"/>
</dbReference>
<evidence type="ECO:0000259" key="2">
    <source>
        <dbReference type="Pfam" id="PF00685"/>
    </source>
</evidence>
<dbReference type="PANTHER" id="PTHR10704">
    <property type="entry name" value="CARBOHYDRATE SULFOTRANSFERASE"/>
    <property type="match status" value="1"/>
</dbReference>
<dbReference type="GO" id="GO:0006790">
    <property type="term" value="P:sulfur compound metabolic process"/>
    <property type="evidence" value="ECO:0007669"/>
    <property type="project" value="TreeGrafter"/>
</dbReference>
<proteinExistence type="inferred from homology"/>
<evidence type="ECO:0000313" key="3">
    <source>
        <dbReference type="EMBL" id="CAL1567440.1"/>
    </source>
</evidence>
<keyword evidence="4" id="KW-1185">Reference proteome</keyword>
<dbReference type="EC" id="2.8.2.-" evidence="1"/>
<protein>
    <recommendedName>
        <fullName evidence="1">Sulfotransferase</fullName>
        <ecNumber evidence="1">2.8.2.-</ecNumber>
    </recommendedName>
</protein>
<feature type="domain" description="Sulfotransferase" evidence="2">
    <location>
        <begin position="162"/>
        <end position="250"/>
    </location>
</feature>
<accession>A0AAV2IR61</accession>
<organism evidence="3 4">
    <name type="scientific">Knipowitschia caucasica</name>
    <name type="common">Caucasian dwarf goby</name>
    <name type="synonym">Pomatoschistus caucasicus</name>
    <dbReference type="NCBI Taxonomy" id="637954"/>
    <lineage>
        <taxon>Eukaryota</taxon>
        <taxon>Metazoa</taxon>
        <taxon>Chordata</taxon>
        <taxon>Craniata</taxon>
        <taxon>Vertebrata</taxon>
        <taxon>Euteleostomi</taxon>
        <taxon>Actinopterygii</taxon>
        <taxon>Neopterygii</taxon>
        <taxon>Teleostei</taxon>
        <taxon>Neoteleostei</taxon>
        <taxon>Acanthomorphata</taxon>
        <taxon>Gobiaria</taxon>
        <taxon>Gobiiformes</taxon>
        <taxon>Gobioidei</taxon>
        <taxon>Gobiidae</taxon>
        <taxon>Gobiinae</taxon>
        <taxon>Knipowitschia</taxon>
    </lineage>
</organism>
<dbReference type="InterPro" id="IPR051135">
    <property type="entry name" value="Gal/GlcNAc/GalNAc_ST"/>
</dbReference>
<dbReference type="InterPro" id="IPR027417">
    <property type="entry name" value="P-loop_NTPase"/>
</dbReference>
<dbReference type="AlphaFoldDB" id="A0AAV2IR61"/>
<name>A0AAV2IR61_KNICA</name>
<dbReference type="GO" id="GO:0006044">
    <property type="term" value="P:N-acetylglucosamine metabolic process"/>
    <property type="evidence" value="ECO:0007669"/>
    <property type="project" value="TreeGrafter"/>
</dbReference>
<sequence length="281" mass="32954">MRSTYGPSLFISTHSHRWLRDRYSLTWACRDLLWSLLQCDLHALENYIQPQPSKHLVNNLFCWDKDRVLCHTPICKPTHANWTEGDCKQCSPVNLTRAGEFCSTRSHVAYKTVHSGREGNVRLVVLDTVRPLLEDPRLNIKVLQLVRDPRGILNSRIDLFSSWYKPWYMLLRYEDIAMNPLQKTKEIYEFVGLKMTPSVAKWIDENTKSSTESKNKLGTKRDSATVTESWRRKLPLDLVLEAQKQCLHYMRLVGYRPIQSREDLLNMNVSTVEERLFEPFL</sequence>
<dbReference type="EMBL" id="OZ035823">
    <property type="protein sequence ID" value="CAL1567440.1"/>
    <property type="molecule type" value="Genomic_DNA"/>
</dbReference>
<comment type="similarity">
    <text evidence="1">Belongs to the sulfotransferase 1 family.</text>
</comment>
<keyword evidence="1" id="KW-0808">Transferase</keyword>
<reference evidence="3 4" key="1">
    <citation type="submission" date="2024-04" db="EMBL/GenBank/DDBJ databases">
        <authorList>
            <person name="Waldvogel A.-M."/>
            <person name="Schoenle A."/>
        </authorList>
    </citation>
    <scope>NUCLEOTIDE SEQUENCE [LARGE SCALE GENOMIC DNA]</scope>
</reference>